<protein>
    <recommendedName>
        <fullName evidence="3">Zn(2)-C6 fungal-type domain-containing protein</fullName>
    </recommendedName>
</protein>
<evidence type="ECO:0000256" key="1">
    <source>
        <dbReference type="ARBA" id="ARBA00023242"/>
    </source>
</evidence>
<dbReference type="Proteomes" id="UP001273166">
    <property type="component" value="Unassembled WGS sequence"/>
</dbReference>
<organism evidence="4 5">
    <name type="scientific">Chaetomium strumarium</name>
    <dbReference type="NCBI Taxonomy" id="1170767"/>
    <lineage>
        <taxon>Eukaryota</taxon>
        <taxon>Fungi</taxon>
        <taxon>Dikarya</taxon>
        <taxon>Ascomycota</taxon>
        <taxon>Pezizomycotina</taxon>
        <taxon>Sordariomycetes</taxon>
        <taxon>Sordariomycetidae</taxon>
        <taxon>Sordariales</taxon>
        <taxon>Chaetomiaceae</taxon>
        <taxon>Chaetomium</taxon>
    </lineage>
</organism>
<evidence type="ECO:0000259" key="3">
    <source>
        <dbReference type="PROSITE" id="PS50048"/>
    </source>
</evidence>
<dbReference type="InterPro" id="IPR036864">
    <property type="entry name" value="Zn2-C6_fun-type_DNA-bd_sf"/>
</dbReference>
<reference evidence="4" key="2">
    <citation type="submission" date="2023-06" db="EMBL/GenBank/DDBJ databases">
        <authorList>
            <consortium name="Lawrence Berkeley National Laboratory"/>
            <person name="Mondo S.J."/>
            <person name="Hensen N."/>
            <person name="Bonometti L."/>
            <person name="Westerberg I."/>
            <person name="Brannstrom I.O."/>
            <person name="Guillou S."/>
            <person name="Cros-Aarteil S."/>
            <person name="Calhoun S."/>
            <person name="Haridas S."/>
            <person name="Kuo A."/>
            <person name="Pangilinan J."/>
            <person name="Riley R."/>
            <person name="Labutti K."/>
            <person name="Andreopoulos B."/>
            <person name="Lipzen A."/>
            <person name="Chen C."/>
            <person name="Yanf M."/>
            <person name="Daum C."/>
            <person name="Ng V."/>
            <person name="Clum A."/>
            <person name="Steindorff A."/>
            <person name="Ohm R."/>
            <person name="Martin F."/>
            <person name="Silar P."/>
            <person name="Natvig D."/>
            <person name="Lalanne C."/>
            <person name="Gautier V."/>
            <person name="Ament-Velasquez S.L."/>
            <person name="Kruys A."/>
            <person name="Hutchinson M.I."/>
            <person name="Powell A.J."/>
            <person name="Barry K."/>
            <person name="Miller A.N."/>
            <person name="Grigoriev I.V."/>
            <person name="Debuchy R."/>
            <person name="Gladieux P."/>
            <person name="Thoren M.H."/>
            <person name="Johannesson H."/>
        </authorList>
    </citation>
    <scope>NUCLEOTIDE SEQUENCE</scope>
    <source>
        <strain evidence="4">CBS 333.67</strain>
    </source>
</reference>
<accession>A0AAJ0M4L9</accession>
<gene>
    <name evidence="4" type="ORF">B0T15DRAFT_524931</name>
</gene>
<proteinExistence type="predicted"/>
<dbReference type="SUPFAM" id="SSF57701">
    <property type="entry name" value="Zn2/Cys6 DNA-binding domain"/>
    <property type="match status" value="1"/>
</dbReference>
<dbReference type="CDD" id="cd00067">
    <property type="entry name" value="GAL4"/>
    <property type="match status" value="1"/>
</dbReference>
<dbReference type="EMBL" id="JAUDZG010000002">
    <property type="protein sequence ID" value="KAK3308659.1"/>
    <property type="molecule type" value="Genomic_DNA"/>
</dbReference>
<feature type="region of interest" description="Disordered" evidence="2">
    <location>
        <begin position="49"/>
        <end position="83"/>
    </location>
</feature>
<sequence length="232" mass="25235">MSQPLKRTFHGCLTCRRRKVRCLGGNPCLNCSRMSVTCHSSFDTNLRIRISTPTGQKDLEAKPPAQKSRKAQKPASPAAPAPVIVTDSSVPLATSWPSPDGPFPHHAAVFDPEQSNFDTLAAPLASAQEASYLNPLQHPAIWDVGTSPLDSQPFEHAFNPYLESQPATPFICPPLSLDSSTMWAPDFQHTSSPFAWNAASWNSLEQEELGRDCRLAGTQPPQGAGYRGSKGW</sequence>
<dbReference type="GO" id="GO:0008270">
    <property type="term" value="F:zinc ion binding"/>
    <property type="evidence" value="ECO:0007669"/>
    <property type="project" value="InterPro"/>
</dbReference>
<dbReference type="GeneID" id="87887636"/>
<dbReference type="PROSITE" id="PS00463">
    <property type="entry name" value="ZN2_CY6_FUNGAL_1"/>
    <property type="match status" value="1"/>
</dbReference>
<dbReference type="GO" id="GO:0000981">
    <property type="term" value="F:DNA-binding transcription factor activity, RNA polymerase II-specific"/>
    <property type="evidence" value="ECO:0007669"/>
    <property type="project" value="InterPro"/>
</dbReference>
<dbReference type="PROSITE" id="PS50048">
    <property type="entry name" value="ZN2_CY6_FUNGAL_2"/>
    <property type="match status" value="1"/>
</dbReference>
<evidence type="ECO:0000313" key="4">
    <source>
        <dbReference type="EMBL" id="KAK3308659.1"/>
    </source>
</evidence>
<keyword evidence="1" id="KW-0539">Nucleus</keyword>
<keyword evidence="5" id="KW-1185">Reference proteome</keyword>
<dbReference type="AlphaFoldDB" id="A0AAJ0M4L9"/>
<feature type="domain" description="Zn(2)-C6 fungal-type" evidence="3">
    <location>
        <begin position="11"/>
        <end position="38"/>
    </location>
</feature>
<dbReference type="RefSeq" id="XP_062724439.1">
    <property type="nucleotide sequence ID" value="XM_062868807.1"/>
</dbReference>
<name>A0AAJ0M4L9_9PEZI</name>
<dbReference type="InterPro" id="IPR001138">
    <property type="entry name" value="Zn2Cys6_DnaBD"/>
</dbReference>
<reference evidence="4" key="1">
    <citation type="journal article" date="2023" name="Mol. Phylogenet. Evol.">
        <title>Genome-scale phylogeny and comparative genomics of the fungal order Sordariales.</title>
        <authorList>
            <person name="Hensen N."/>
            <person name="Bonometti L."/>
            <person name="Westerberg I."/>
            <person name="Brannstrom I.O."/>
            <person name="Guillou S."/>
            <person name="Cros-Aarteil S."/>
            <person name="Calhoun S."/>
            <person name="Haridas S."/>
            <person name="Kuo A."/>
            <person name="Mondo S."/>
            <person name="Pangilinan J."/>
            <person name="Riley R."/>
            <person name="LaButti K."/>
            <person name="Andreopoulos B."/>
            <person name="Lipzen A."/>
            <person name="Chen C."/>
            <person name="Yan M."/>
            <person name="Daum C."/>
            <person name="Ng V."/>
            <person name="Clum A."/>
            <person name="Steindorff A."/>
            <person name="Ohm R.A."/>
            <person name="Martin F."/>
            <person name="Silar P."/>
            <person name="Natvig D.O."/>
            <person name="Lalanne C."/>
            <person name="Gautier V."/>
            <person name="Ament-Velasquez S.L."/>
            <person name="Kruys A."/>
            <person name="Hutchinson M.I."/>
            <person name="Powell A.J."/>
            <person name="Barry K."/>
            <person name="Miller A.N."/>
            <person name="Grigoriev I.V."/>
            <person name="Debuchy R."/>
            <person name="Gladieux P."/>
            <person name="Hiltunen Thoren M."/>
            <person name="Johannesson H."/>
        </authorList>
    </citation>
    <scope>NUCLEOTIDE SEQUENCE</scope>
    <source>
        <strain evidence="4">CBS 333.67</strain>
    </source>
</reference>
<comment type="caution">
    <text evidence="4">The sequence shown here is derived from an EMBL/GenBank/DDBJ whole genome shotgun (WGS) entry which is preliminary data.</text>
</comment>
<dbReference type="Pfam" id="PF00172">
    <property type="entry name" value="Zn_clus"/>
    <property type="match status" value="1"/>
</dbReference>
<dbReference type="Gene3D" id="4.10.240.10">
    <property type="entry name" value="Zn(2)-C6 fungal-type DNA-binding domain"/>
    <property type="match status" value="1"/>
</dbReference>
<dbReference type="SMART" id="SM00066">
    <property type="entry name" value="GAL4"/>
    <property type="match status" value="1"/>
</dbReference>
<evidence type="ECO:0000256" key="2">
    <source>
        <dbReference type="SAM" id="MobiDB-lite"/>
    </source>
</evidence>
<evidence type="ECO:0000313" key="5">
    <source>
        <dbReference type="Proteomes" id="UP001273166"/>
    </source>
</evidence>